<gene>
    <name evidence="3" type="ORF">QBC33DRAFT_513897</name>
</gene>
<accession>A0AAJ0C3T5</accession>
<evidence type="ECO:0000313" key="3">
    <source>
        <dbReference type="EMBL" id="KAK1768992.1"/>
    </source>
</evidence>
<reference evidence="3" key="1">
    <citation type="submission" date="2023-06" db="EMBL/GenBank/DDBJ databases">
        <title>Genome-scale phylogeny and comparative genomics of the fungal order Sordariales.</title>
        <authorList>
            <consortium name="Lawrence Berkeley National Laboratory"/>
            <person name="Hensen N."/>
            <person name="Bonometti L."/>
            <person name="Westerberg I."/>
            <person name="Brannstrom I.O."/>
            <person name="Guillou S."/>
            <person name="Cros-Aarteil S."/>
            <person name="Calhoun S."/>
            <person name="Haridas S."/>
            <person name="Kuo A."/>
            <person name="Mondo S."/>
            <person name="Pangilinan J."/>
            <person name="Riley R."/>
            <person name="Labutti K."/>
            <person name="Andreopoulos B."/>
            <person name="Lipzen A."/>
            <person name="Chen C."/>
            <person name="Yanf M."/>
            <person name="Daum C."/>
            <person name="Ng V."/>
            <person name="Clum A."/>
            <person name="Steindorff A."/>
            <person name="Ohm R."/>
            <person name="Martin F."/>
            <person name="Silar P."/>
            <person name="Natvig D."/>
            <person name="Lalanne C."/>
            <person name="Gautier V."/>
            <person name="Ament-Velasquez S.L."/>
            <person name="Kruys A."/>
            <person name="Hutchinson M.I."/>
            <person name="Powell A.J."/>
            <person name="Barry K."/>
            <person name="Miller A.N."/>
            <person name="Grigoriev I.V."/>
            <person name="Debuchy R."/>
            <person name="Gladieux P."/>
            <person name="Thoren M.H."/>
            <person name="Johannesson H."/>
        </authorList>
    </citation>
    <scope>NUCLEOTIDE SEQUENCE</scope>
    <source>
        <strain evidence="3">8032-3</strain>
    </source>
</reference>
<evidence type="ECO:0000256" key="2">
    <source>
        <dbReference type="SAM" id="SignalP"/>
    </source>
</evidence>
<organism evidence="3 4">
    <name type="scientific">Phialemonium atrogriseum</name>
    <dbReference type="NCBI Taxonomy" id="1093897"/>
    <lineage>
        <taxon>Eukaryota</taxon>
        <taxon>Fungi</taxon>
        <taxon>Dikarya</taxon>
        <taxon>Ascomycota</taxon>
        <taxon>Pezizomycotina</taxon>
        <taxon>Sordariomycetes</taxon>
        <taxon>Sordariomycetidae</taxon>
        <taxon>Cephalothecales</taxon>
        <taxon>Cephalothecaceae</taxon>
        <taxon>Phialemonium</taxon>
    </lineage>
</organism>
<evidence type="ECO:0000256" key="1">
    <source>
        <dbReference type="SAM" id="MobiDB-lite"/>
    </source>
</evidence>
<dbReference type="Proteomes" id="UP001244011">
    <property type="component" value="Unassembled WGS sequence"/>
</dbReference>
<dbReference type="GeneID" id="85309202"/>
<dbReference type="RefSeq" id="XP_060285205.1">
    <property type="nucleotide sequence ID" value="XM_060426015.1"/>
</dbReference>
<dbReference type="AlphaFoldDB" id="A0AAJ0C3T5"/>
<protein>
    <recommendedName>
        <fullName evidence="5">TIL domain-containing protein</fullName>
    </recommendedName>
</protein>
<evidence type="ECO:0000313" key="4">
    <source>
        <dbReference type="Proteomes" id="UP001244011"/>
    </source>
</evidence>
<sequence>MKFLATAVLVGLTLAETLDVACPTVTKSILNPDCNKACGSADCSFVTTVQNPCGCPTAVPTATLLAPCEAGCPYDGCRVEYRSVQQTCSTTTQQTRRPRPTSSTSSTTSSQATVVTGITTLPPKVTPTTAACPTVTVHSQPADCAPLRCPVPTCYVRETMEVPCGCDPQTLLYVEGCSTVCDEGCATRTSTVSQECARATGLQ</sequence>
<feature type="region of interest" description="Disordered" evidence="1">
    <location>
        <begin position="90"/>
        <end position="113"/>
    </location>
</feature>
<comment type="caution">
    <text evidence="3">The sequence shown here is derived from an EMBL/GenBank/DDBJ whole genome shotgun (WGS) entry which is preliminary data.</text>
</comment>
<evidence type="ECO:0008006" key="5">
    <source>
        <dbReference type="Google" id="ProtNLM"/>
    </source>
</evidence>
<dbReference type="EMBL" id="MU839004">
    <property type="protein sequence ID" value="KAK1768992.1"/>
    <property type="molecule type" value="Genomic_DNA"/>
</dbReference>
<feature type="signal peptide" evidence="2">
    <location>
        <begin position="1"/>
        <end position="15"/>
    </location>
</feature>
<keyword evidence="2" id="KW-0732">Signal</keyword>
<feature type="chain" id="PRO_5042560350" description="TIL domain-containing protein" evidence="2">
    <location>
        <begin position="16"/>
        <end position="203"/>
    </location>
</feature>
<proteinExistence type="predicted"/>
<name>A0AAJ0C3T5_9PEZI</name>
<keyword evidence="4" id="KW-1185">Reference proteome</keyword>